<sequence length="87" mass="9686">MTKLATRKKEVENLEGIKIEIFDSSGNPMDLNTQGIPAYKYIRKASGTTTVVEFRARFEQAYPGLTCDVLEPSGQAAHGNKQLNKLR</sequence>
<reference evidence="1 2" key="1">
    <citation type="submission" date="2018-01" db="EMBL/GenBank/DDBJ databases">
        <title>Halomonas endophytica sp. nov., isolated from storage liquid in the stems of Populus euphratica.</title>
        <authorList>
            <person name="Chen C."/>
        </authorList>
    </citation>
    <scope>NUCLEOTIDE SEQUENCE [LARGE SCALE GENOMIC DNA]</scope>
    <source>
        <strain evidence="1 2">MC28</strain>
    </source>
</reference>
<dbReference type="RefSeq" id="WP_102654274.1">
    <property type="nucleotide sequence ID" value="NZ_PNRF01000031.1"/>
</dbReference>
<accession>A0A2N7U0U0</accession>
<comment type="caution">
    <text evidence="1">The sequence shown here is derived from an EMBL/GenBank/DDBJ whole genome shotgun (WGS) entry which is preliminary data.</text>
</comment>
<evidence type="ECO:0000313" key="1">
    <source>
        <dbReference type="EMBL" id="PMR74056.1"/>
    </source>
</evidence>
<dbReference type="AlphaFoldDB" id="A0A2N7U0U0"/>
<organism evidence="1 2">
    <name type="scientific">Billgrantia endophytica</name>
    <dbReference type="NCBI Taxonomy" id="2033802"/>
    <lineage>
        <taxon>Bacteria</taxon>
        <taxon>Pseudomonadati</taxon>
        <taxon>Pseudomonadota</taxon>
        <taxon>Gammaproteobacteria</taxon>
        <taxon>Oceanospirillales</taxon>
        <taxon>Halomonadaceae</taxon>
        <taxon>Billgrantia</taxon>
    </lineage>
</organism>
<protein>
    <submittedName>
        <fullName evidence="1">Uncharacterized protein</fullName>
    </submittedName>
</protein>
<keyword evidence="2" id="KW-1185">Reference proteome</keyword>
<proteinExistence type="predicted"/>
<evidence type="ECO:0000313" key="2">
    <source>
        <dbReference type="Proteomes" id="UP000235803"/>
    </source>
</evidence>
<dbReference type="Proteomes" id="UP000235803">
    <property type="component" value="Unassembled WGS sequence"/>
</dbReference>
<dbReference type="OrthoDB" id="7061611at2"/>
<gene>
    <name evidence="1" type="ORF">C1H69_15415</name>
</gene>
<name>A0A2N7U0U0_9GAMM</name>
<dbReference type="EMBL" id="PNRF01000031">
    <property type="protein sequence ID" value="PMR74056.1"/>
    <property type="molecule type" value="Genomic_DNA"/>
</dbReference>